<evidence type="ECO:0000313" key="3">
    <source>
        <dbReference type="Proteomes" id="UP001445076"/>
    </source>
</evidence>
<evidence type="ECO:0000256" key="1">
    <source>
        <dbReference type="SAM" id="MobiDB-lite"/>
    </source>
</evidence>
<accession>A0AAW0WTG7</accession>
<dbReference type="EMBL" id="JARKIK010000047">
    <property type="protein sequence ID" value="KAK8735553.1"/>
    <property type="molecule type" value="Genomic_DNA"/>
</dbReference>
<feature type="region of interest" description="Disordered" evidence="1">
    <location>
        <begin position="1"/>
        <end position="62"/>
    </location>
</feature>
<dbReference type="AlphaFoldDB" id="A0AAW0WTG7"/>
<dbReference type="Proteomes" id="UP001445076">
    <property type="component" value="Unassembled WGS sequence"/>
</dbReference>
<keyword evidence="3" id="KW-1185">Reference proteome</keyword>
<sequence length="128" mass="14403">MPRARPWLAAAAYTQPPPPHPQFPKRASPPNTTPSRLPSQYIFKPHTQDSPPPSPLLLSHSKTKNLKKNTQYTCVIRDLLFERHVIEEIEGGVETLYYCHHSSGMTHLRHDASKKASFLLFPSAPGVL</sequence>
<gene>
    <name evidence="2" type="ORF">OTU49_005436</name>
</gene>
<feature type="compositionally biased region" description="Polar residues" evidence="1">
    <location>
        <begin position="29"/>
        <end position="38"/>
    </location>
</feature>
<comment type="caution">
    <text evidence="2">The sequence shown here is derived from an EMBL/GenBank/DDBJ whole genome shotgun (WGS) entry which is preliminary data.</text>
</comment>
<organism evidence="2 3">
    <name type="scientific">Cherax quadricarinatus</name>
    <name type="common">Australian red claw crayfish</name>
    <dbReference type="NCBI Taxonomy" id="27406"/>
    <lineage>
        <taxon>Eukaryota</taxon>
        <taxon>Metazoa</taxon>
        <taxon>Ecdysozoa</taxon>
        <taxon>Arthropoda</taxon>
        <taxon>Crustacea</taxon>
        <taxon>Multicrustacea</taxon>
        <taxon>Malacostraca</taxon>
        <taxon>Eumalacostraca</taxon>
        <taxon>Eucarida</taxon>
        <taxon>Decapoda</taxon>
        <taxon>Pleocyemata</taxon>
        <taxon>Astacidea</taxon>
        <taxon>Parastacoidea</taxon>
        <taxon>Parastacidae</taxon>
        <taxon>Cherax</taxon>
    </lineage>
</organism>
<name>A0AAW0WTG7_CHEQU</name>
<evidence type="ECO:0000313" key="2">
    <source>
        <dbReference type="EMBL" id="KAK8735553.1"/>
    </source>
</evidence>
<protein>
    <submittedName>
        <fullName evidence="2">Uncharacterized protein</fullName>
    </submittedName>
</protein>
<proteinExistence type="predicted"/>
<reference evidence="2 3" key="1">
    <citation type="journal article" date="2024" name="BMC Genomics">
        <title>Genome assembly of redclaw crayfish (Cherax quadricarinatus) provides insights into its immune adaptation and hypoxia tolerance.</title>
        <authorList>
            <person name="Liu Z."/>
            <person name="Zheng J."/>
            <person name="Li H."/>
            <person name="Fang K."/>
            <person name="Wang S."/>
            <person name="He J."/>
            <person name="Zhou D."/>
            <person name="Weng S."/>
            <person name="Chi M."/>
            <person name="Gu Z."/>
            <person name="He J."/>
            <person name="Li F."/>
            <person name="Wang M."/>
        </authorList>
    </citation>
    <scope>NUCLEOTIDE SEQUENCE [LARGE SCALE GENOMIC DNA]</scope>
    <source>
        <strain evidence="2">ZL_2023a</strain>
    </source>
</reference>